<evidence type="ECO:0000313" key="1">
    <source>
        <dbReference type="EMBL" id="KAF0492169.1"/>
    </source>
</evidence>
<dbReference type="InterPro" id="IPR032675">
    <property type="entry name" value="LRR_dom_sf"/>
</dbReference>
<sequence>MASEIFMGDMPELMETIFKNLKEEPNSLFSCILVNRQWKIFYSLGKNDQFFTGLEELSVEAVSDFGGMDEAIMLLRILAKYTTKIITIKFKALDYHFEPQIYHAIAKIVKSQKQLKRFNLNCEAKSQTGIQGIISALEKQSKFLQKIRIKNCVYYTEFEVLMNCENLKVLRVLYCEQQKVLKVLETGDCRLNTLEISSCPIEGSSIIRILERSGTTLQRLKLDSIDQEIFSQQLLLETLIKFCPNIIYLYISYIKLCDQLFNLMSNSKNLQFLTLLWTDDRPEEEVKTQIIQLAKALPLNIQYLDLGNFWINSYIDVFLDHCNISLKKLLFSINFDQNYEKTTEALFKFWSRKRSLEEVNASLYESASVCENGSMLVGRYKSTNVSISSWGKLKKDLEEYVKLVPYESIVVNC</sequence>
<dbReference type="SUPFAM" id="SSF52047">
    <property type="entry name" value="RNI-like"/>
    <property type="match status" value="1"/>
</dbReference>
<gene>
    <name evidence="1" type="ORF">F8M41_021791</name>
</gene>
<dbReference type="Gene3D" id="3.80.10.10">
    <property type="entry name" value="Ribonuclease Inhibitor"/>
    <property type="match status" value="1"/>
</dbReference>
<proteinExistence type="predicted"/>
<keyword evidence="2" id="KW-1185">Reference proteome</keyword>
<dbReference type="OrthoDB" id="2354532at2759"/>
<reference evidence="1 2" key="1">
    <citation type="journal article" date="2019" name="Environ. Microbiol.">
        <title>At the nexus of three kingdoms: the genome of the mycorrhizal fungus Gigaspora margarita provides insights into plant, endobacterial and fungal interactions.</title>
        <authorList>
            <person name="Venice F."/>
            <person name="Ghignone S."/>
            <person name="Salvioli di Fossalunga A."/>
            <person name="Amselem J."/>
            <person name="Novero M."/>
            <person name="Xianan X."/>
            <person name="Sedzielewska Toro K."/>
            <person name="Morin E."/>
            <person name="Lipzen A."/>
            <person name="Grigoriev I.V."/>
            <person name="Henrissat B."/>
            <person name="Martin F.M."/>
            <person name="Bonfante P."/>
        </authorList>
    </citation>
    <scope>NUCLEOTIDE SEQUENCE [LARGE SCALE GENOMIC DNA]</scope>
    <source>
        <strain evidence="1 2">BEG34</strain>
    </source>
</reference>
<dbReference type="Proteomes" id="UP000439903">
    <property type="component" value="Unassembled WGS sequence"/>
</dbReference>
<protein>
    <submittedName>
        <fullName evidence="1">F-box/lrr-repeat protein 2-like</fullName>
    </submittedName>
</protein>
<dbReference type="EMBL" id="WTPW01000651">
    <property type="protein sequence ID" value="KAF0492169.1"/>
    <property type="molecule type" value="Genomic_DNA"/>
</dbReference>
<comment type="caution">
    <text evidence="1">The sequence shown here is derived from an EMBL/GenBank/DDBJ whole genome shotgun (WGS) entry which is preliminary data.</text>
</comment>
<name>A0A8H4AG64_GIGMA</name>
<evidence type="ECO:0000313" key="2">
    <source>
        <dbReference type="Proteomes" id="UP000439903"/>
    </source>
</evidence>
<accession>A0A8H4AG64</accession>
<organism evidence="1 2">
    <name type="scientific">Gigaspora margarita</name>
    <dbReference type="NCBI Taxonomy" id="4874"/>
    <lineage>
        <taxon>Eukaryota</taxon>
        <taxon>Fungi</taxon>
        <taxon>Fungi incertae sedis</taxon>
        <taxon>Mucoromycota</taxon>
        <taxon>Glomeromycotina</taxon>
        <taxon>Glomeromycetes</taxon>
        <taxon>Diversisporales</taxon>
        <taxon>Gigasporaceae</taxon>
        <taxon>Gigaspora</taxon>
    </lineage>
</organism>
<dbReference type="AlphaFoldDB" id="A0A8H4AG64"/>